<dbReference type="OrthoDB" id="10634581at2759"/>
<comment type="caution">
    <text evidence="1">The sequence shown here is derived from an EMBL/GenBank/DDBJ whole genome shotgun (WGS) entry which is preliminary data.</text>
</comment>
<reference evidence="1 2" key="1">
    <citation type="submission" date="2020-11" db="EMBL/GenBank/DDBJ databases">
        <title>Kefir isolates.</title>
        <authorList>
            <person name="Marcisauskas S."/>
            <person name="Kim Y."/>
            <person name="Blasche S."/>
        </authorList>
    </citation>
    <scope>NUCLEOTIDE SEQUENCE [LARGE SCALE GENOMIC DNA]</scope>
    <source>
        <strain evidence="1 2">KR</strain>
    </source>
</reference>
<name>A0A9P6VU71_RHOMI</name>
<dbReference type="AlphaFoldDB" id="A0A9P6VU71"/>
<keyword evidence="2" id="KW-1185">Reference proteome</keyword>
<proteinExistence type="predicted"/>
<dbReference type="EMBL" id="PUHQ01000167">
    <property type="protein sequence ID" value="KAG0653963.1"/>
    <property type="molecule type" value="Genomic_DNA"/>
</dbReference>
<sequence>MHPGTPAHGNQEQQSTPSILTILDWIIDNVLQHKQAARPQDRIDQVTPNSLAWLRSNPVSWWYHGLAERHKRAFGTLLLHIASETCKIGARDGCYIALTYMVRIVSLESAAGRELYGLSISTSSLARVLTVCALQHAASPLDYNRQPFPASPGDPHRYNTEWLPDHLFGRFRVALPDFEM</sequence>
<evidence type="ECO:0000313" key="2">
    <source>
        <dbReference type="Proteomes" id="UP000777482"/>
    </source>
</evidence>
<protein>
    <submittedName>
        <fullName evidence="1">Uncharacterized protein</fullName>
    </submittedName>
</protein>
<gene>
    <name evidence="1" type="ORF">C6P46_002045</name>
</gene>
<dbReference type="Proteomes" id="UP000777482">
    <property type="component" value="Unassembled WGS sequence"/>
</dbReference>
<organism evidence="1 2">
    <name type="scientific">Rhodotorula mucilaginosa</name>
    <name type="common">Yeast</name>
    <name type="synonym">Rhodotorula rubra</name>
    <dbReference type="NCBI Taxonomy" id="5537"/>
    <lineage>
        <taxon>Eukaryota</taxon>
        <taxon>Fungi</taxon>
        <taxon>Dikarya</taxon>
        <taxon>Basidiomycota</taxon>
        <taxon>Pucciniomycotina</taxon>
        <taxon>Microbotryomycetes</taxon>
        <taxon>Sporidiobolales</taxon>
        <taxon>Sporidiobolaceae</taxon>
        <taxon>Rhodotorula</taxon>
    </lineage>
</organism>
<evidence type="ECO:0000313" key="1">
    <source>
        <dbReference type="EMBL" id="KAG0653963.1"/>
    </source>
</evidence>
<accession>A0A9P6VU71</accession>